<organism evidence="17 18">
    <name type="scientific">Clunio marinus</name>
    <dbReference type="NCBI Taxonomy" id="568069"/>
    <lineage>
        <taxon>Eukaryota</taxon>
        <taxon>Metazoa</taxon>
        <taxon>Ecdysozoa</taxon>
        <taxon>Arthropoda</taxon>
        <taxon>Hexapoda</taxon>
        <taxon>Insecta</taxon>
        <taxon>Pterygota</taxon>
        <taxon>Neoptera</taxon>
        <taxon>Endopterygota</taxon>
        <taxon>Diptera</taxon>
        <taxon>Nematocera</taxon>
        <taxon>Chironomoidea</taxon>
        <taxon>Chironomidae</taxon>
        <taxon>Clunio</taxon>
    </lineage>
</organism>
<evidence type="ECO:0000256" key="4">
    <source>
        <dbReference type="ARBA" id="ARBA00022491"/>
    </source>
</evidence>
<keyword evidence="12" id="KW-0508">mRNA splicing</keyword>
<evidence type="ECO:0000256" key="1">
    <source>
        <dbReference type="ARBA" id="ARBA00004123"/>
    </source>
</evidence>
<keyword evidence="5" id="KW-0507">mRNA processing</keyword>
<comment type="subcellular location">
    <subcellularLocation>
        <location evidence="2">Mitochondrion</location>
    </subcellularLocation>
    <subcellularLocation>
        <location evidence="1">Nucleus</location>
    </subcellularLocation>
</comment>
<evidence type="ECO:0000256" key="8">
    <source>
        <dbReference type="ARBA" id="ARBA00023015"/>
    </source>
</evidence>
<keyword evidence="10" id="KW-0496">Mitochondrion</keyword>
<evidence type="ECO:0000256" key="10">
    <source>
        <dbReference type="ARBA" id="ARBA00023128"/>
    </source>
</evidence>
<dbReference type="PANTHER" id="PTHR48033:SF9">
    <property type="entry name" value="TAR DNA-BINDING PROTEIN 43"/>
    <property type="match status" value="1"/>
</dbReference>
<name>A0A1J1IHC7_9DIPT</name>
<feature type="compositionally biased region" description="Low complexity" evidence="15">
    <location>
        <begin position="415"/>
        <end position="435"/>
    </location>
</feature>
<dbReference type="InterPro" id="IPR000504">
    <property type="entry name" value="RRM_dom"/>
</dbReference>
<feature type="compositionally biased region" description="Low complexity" evidence="15">
    <location>
        <begin position="273"/>
        <end position="285"/>
    </location>
</feature>
<dbReference type="FunFam" id="3.30.70.330:FF:000107">
    <property type="entry name" value="TAR DNA-binding protein 43"/>
    <property type="match status" value="1"/>
</dbReference>
<keyword evidence="4" id="KW-0678">Repressor</keyword>
<dbReference type="InterPro" id="IPR035979">
    <property type="entry name" value="RBD_domain_sf"/>
</dbReference>
<protein>
    <recommendedName>
        <fullName evidence="3">TAR DNA-binding protein 43</fullName>
    </recommendedName>
</protein>
<evidence type="ECO:0000256" key="13">
    <source>
        <dbReference type="ARBA" id="ARBA00023242"/>
    </source>
</evidence>
<feature type="compositionally biased region" description="Gly residues" evidence="15">
    <location>
        <begin position="310"/>
        <end position="322"/>
    </location>
</feature>
<feature type="compositionally biased region" description="Low complexity" evidence="15">
    <location>
        <begin position="323"/>
        <end position="337"/>
    </location>
</feature>
<evidence type="ECO:0000256" key="6">
    <source>
        <dbReference type="ARBA" id="ARBA00022737"/>
    </source>
</evidence>
<feature type="region of interest" description="Disordered" evidence="15">
    <location>
        <begin position="415"/>
        <end position="474"/>
    </location>
</feature>
<dbReference type="GO" id="GO:0000785">
    <property type="term" value="C:chromatin"/>
    <property type="evidence" value="ECO:0007669"/>
    <property type="project" value="TreeGrafter"/>
</dbReference>
<dbReference type="FunFam" id="3.30.70.330:FF:000098">
    <property type="entry name" value="TAR DNA-binding protein 43"/>
    <property type="match status" value="1"/>
</dbReference>
<evidence type="ECO:0000256" key="7">
    <source>
        <dbReference type="ARBA" id="ARBA00022884"/>
    </source>
</evidence>
<feature type="region of interest" description="Disordered" evidence="15">
    <location>
        <begin position="267"/>
        <end position="291"/>
    </location>
</feature>
<dbReference type="GO" id="GO:0005654">
    <property type="term" value="C:nucleoplasm"/>
    <property type="evidence" value="ECO:0007669"/>
    <property type="project" value="TreeGrafter"/>
</dbReference>
<keyword evidence="11" id="KW-0804">Transcription</keyword>
<dbReference type="SUPFAM" id="SSF54928">
    <property type="entry name" value="RNA-binding domain, RBD"/>
    <property type="match status" value="2"/>
</dbReference>
<dbReference type="CDD" id="cd19609">
    <property type="entry name" value="NTD_TDP-43"/>
    <property type="match status" value="1"/>
</dbReference>
<evidence type="ECO:0000259" key="16">
    <source>
        <dbReference type="PROSITE" id="PS50102"/>
    </source>
</evidence>
<keyword evidence="8" id="KW-0805">Transcription regulation</keyword>
<dbReference type="GO" id="GO:0010468">
    <property type="term" value="P:regulation of gene expression"/>
    <property type="evidence" value="ECO:0007669"/>
    <property type="project" value="TreeGrafter"/>
</dbReference>
<evidence type="ECO:0000313" key="18">
    <source>
        <dbReference type="Proteomes" id="UP000183832"/>
    </source>
</evidence>
<reference evidence="17 18" key="1">
    <citation type="submission" date="2015-04" db="EMBL/GenBank/DDBJ databases">
        <authorList>
            <person name="Syromyatnikov M.Y."/>
            <person name="Popov V.N."/>
        </authorList>
    </citation>
    <scope>NUCLEOTIDE SEQUENCE [LARGE SCALE GENOMIC DNA]</scope>
</reference>
<dbReference type="GO" id="GO:0008380">
    <property type="term" value="P:RNA splicing"/>
    <property type="evidence" value="ECO:0007669"/>
    <property type="project" value="UniProtKB-KW"/>
</dbReference>
<dbReference type="PANTHER" id="PTHR48033">
    <property type="entry name" value="RNA-BINDING (RRM/RBD/RNP MOTIFS) FAMILY PROTEIN"/>
    <property type="match status" value="1"/>
</dbReference>
<dbReference type="GO" id="GO:0005739">
    <property type="term" value="C:mitochondrion"/>
    <property type="evidence" value="ECO:0007669"/>
    <property type="project" value="UniProtKB-SubCell"/>
</dbReference>
<evidence type="ECO:0000313" key="17">
    <source>
        <dbReference type="EMBL" id="CRK97849.1"/>
    </source>
</evidence>
<evidence type="ECO:0000256" key="9">
    <source>
        <dbReference type="ARBA" id="ARBA00023125"/>
    </source>
</evidence>
<dbReference type="CDD" id="cd12321">
    <property type="entry name" value="RRM1_TDP43"/>
    <property type="match status" value="1"/>
</dbReference>
<keyword evidence="9" id="KW-0238">DNA-binding</keyword>
<dbReference type="GO" id="GO:0006397">
    <property type="term" value="P:mRNA processing"/>
    <property type="evidence" value="ECO:0007669"/>
    <property type="project" value="UniProtKB-KW"/>
</dbReference>
<dbReference type="OrthoDB" id="2020831at2759"/>
<evidence type="ECO:0000256" key="5">
    <source>
        <dbReference type="ARBA" id="ARBA00022664"/>
    </source>
</evidence>
<feature type="domain" description="RRM" evidence="16">
    <location>
        <begin position="197"/>
        <end position="268"/>
    </location>
</feature>
<accession>A0A1J1IHC7</accession>
<evidence type="ECO:0000256" key="12">
    <source>
        <dbReference type="ARBA" id="ARBA00023187"/>
    </source>
</evidence>
<dbReference type="CDD" id="cd12322">
    <property type="entry name" value="RRM2_TDP43"/>
    <property type="match status" value="1"/>
</dbReference>
<keyword evidence="6" id="KW-0677">Repeat</keyword>
<dbReference type="InterPro" id="IPR041105">
    <property type="entry name" value="TDP-43_N"/>
</dbReference>
<dbReference type="AlphaFoldDB" id="A0A1J1IHC7"/>
<dbReference type="Pfam" id="PF18694">
    <property type="entry name" value="TDP-43_N"/>
    <property type="match status" value="1"/>
</dbReference>
<dbReference type="InterPro" id="IPR012677">
    <property type="entry name" value="Nucleotide-bd_a/b_plait_sf"/>
</dbReference>
<evidence type="ECO:0000256" key="15">
    <source>
        <dbReference type="SAM" id="MobiDB-lite"/>
    </source>
</evidence>
<dbReference type="STRING" id="568069.A0A1J1IHC7"/>
<dbReference type="GO" id="GO:0003690">
    <property type="term" value="F:double-stranded DNA binding"/>
    <property type="evidence" value="ECO:0007669"/>
    <property type="project" value="UniProtKB-ARBA"/>
</dbReference>
<feature type="compositionally biased region" description="Low complexity" evidence="15">
    <location>
        <begin position="443"/>
        <end position="468"/>
    </location>
</feature>
<evidence type="ECO:0000256" key="3">
    <source>
        <dbReference type="ARBA" id="ARBA00018889"/>
    </source>
</evidence>
<sequence>MSIEFIQVAEEFNEESIELPLEEDGTLLLSTLQGQFPGATGLKYRNPENKAIRGIRLNESRLHPPNNGWDSEMIYYCVFPKESVSENKRKSDDVMENVSKSKVSKCQSNKCTDLIVLGLAWKTSEQVIREYFETFGEVLMIQVKKDSKGHSKGFGFVRFASYECQLRVLGQRHLVDGRWCEVKVPNSKEGTVQQVPCKVFVGRCTEEMTQDDLREYFSKFGEVTDVFIPKPFRAFSFVTFLDPEIAQGLCGEDHIIKGVSVHVSNAAPKSESNRSQNYGNNSNGSNYGGGRGGNGGGGYGGSNFNRNDYGRGGGGGPSGNNGGNFMPNNNMSGNNPNAWGGNSNSNRNLDMPNLQNLGINPGGNQNQGSNMSNPPMGVAMNALNALPMNPALVAAALNQWGSAMGGLLNGMQNQGNNDQGFNNNSSFLSWMNQQSNGGGGGSNNNNNDNPQGPNNQPWNQQQRNQNPPEKSNFM</sequence>
<feature type="compositionally biased region" description="Low complexity" evidence="15">
    <location>
        <begin position="352"/>
        <end position="375"/>
    </location>
</feature>
<feature type="domain" description="RRM" evidence="16">
    <location>
        <begin position="112"/>
        <end position="189"/>
    </location>
</feature>
<dbReference type="Pfam" id="PF00076">
    <property type="entry name" value="RRM_1"/>
    <property type="match status" value="2"/>
</dbReference>
<dbReference type="EMBL" id="CVRI01000047">
    <property type="protein sequence ID" value="CRK97849.1"/>
    <property type="molecule type" value="Genomic_DNA"/>
</dbReference>
<dbReference type="PROSITE" id="PS50102">
    <property type="entry name" value="RRM"/>
    <property type="match status" value="2"/>
</dbReference>
<dbReference type="Gene3D" id="3.30.70.330">
    <property type="match status" value="2"/>
</dbReference>
<dbReference type="GO" id="GO:0003723">
    <property type="term" value="F:RNA binding"/>
    <property type="evidence" value="ECO:0007669"/>
    <property type="project" value="UniProtKB-UniRule"/>
</dbReference>
<dbReference type="SMART" id="SM00360">
    <property type="entry name" value="RRM"/>
    <property type="match status" value="2"/>
</dbReference>
<evidence type="ECO:0000256" key="2">
    <source>
        <dbReference type="ARBA" id="ARBA00004173"/>
    </source>
</evidence>
<gene>
    <name evidence="17" type="ORF">CLUMA_CG011225</name>
</gene>
<dbReference type="Proteomes" id="UP000183832">
    <property type="component" value="Unassembled WGS sequence"/>
</dbReference>
<proteinExistence type="predicted"/>
<keyword evidence="7 14" id="KW-0694">RNA-binding</keyword>
<evidence type="ECO:0000256" key="11">
    <source>
        <dbReference type="ARBA" id="ARBA00023163"/>
    </source>
</evidence>
<keyword evidence="18" id="KW-1185">Reference proteome</keyword>
<evidence type="ECO:0000256" key="14">
    <source>
        <dbReference type="PROSITE-ProRule" id="PRU00176"/>
    </source>
</evidence>
<feature type="region of interest" description="Disordered" evidence="15">
    <location>
        <begin position="308"/>
        <end position="375"/>
    </location>
</feature>
<keyword evidence="13" id="KW-0539">Nucleus</keyword>